<evidence type="ECO:0000256" key="1">
    <source>
        <dbReference type="ARBA" id="ARBA00004141"/>
    </source>
</evidence>
<feature type="binding site" evidence="5">
    <location>
        <begin position="162"/>
        <end position="169"/>
    </location>
    <ligand>
        <name>ATP</name>
        <dbReference type="ChEBI" id="CHEBI:30616"/>
    </ligand>
</feature>
<evidence type="ECO:0000256" key="5">
    <source>
        <dbReference type="PROSITE-ProRule" id="PRU00289"/>
    </source>
</evidence>
<accession>A0A844BTF4</accession>
<keyword evidence="3" id="KW-0159">Chromosome partition</keyword>
<dbReference type="GO" id="GO:0005524">
    <property type="term" value="F:ATP binding"/>
    <property type="evidence" value="ECO:0007669"/>
    <property type="project" value="UniProtKB-UniRule"/>
</dbReference>
<feature type="domain" description="FtsK" evidence="6">
    <location>
        <begin position="141"/>
        <end position="338"/>
    </location>
</feature>
<dbReference type="Proteomes" id="UP000469870">
    <property type="component" value="Unassembled WGS sequence"/>
</dbReference>
<gene>
    <name evidence="7" type="ORF">GIY11_02040</name>
</gene>
<comment type="caution">
    <text evidence="7">The sequence shown here is derived from an EMBL/GenBank/DDBJ whole genome shotgun (WGS) entry which is preliminary data.</text>
</comment>
<protein>
    <recommendedName>
        <fullName evidence="6">FtsK domain-containing protein</fullName>
    </recommendedName>
</protein>
<comment type="subcellular location">
    <subcellularLocation>
        <location evidence="1">Membrane</location>
        <topology evidence="1">Multi-pass membrane protein</topology>
    </subcellularLocation>
</comment>
<evidence type="ECO:0000313" key="8">
    <source>
        <dbReference type="Proteomes" id="UP000469870"/>
    </source>
</evidence>
<dbReference type="RefSeq" id="WP_153861291.1">
    <property type="nucleotide sequence ID" value="NZ_WJQR01000002.1"/>
</dbReference>
<evidence type="ECO:0000256" key="3">
    <source>
        <dbReference type="ARBA" id="ARBA00022829"/>
    </source>
</evidence>
<keyword evidence="2 5" id="KW-0547">Nucleotide-binding</keyword>
<name>A0A844BTF4_9LACT</name>
<dbReference type="InterPro" id="IPR002543">
    <property type="entry name" value="FtsK_dom"/>
</dbReference>
<reference evidence="7 8" key="1">
    <citation type="submission" date="2019-11" db="EMBL/GenBank/DDBJ databases">
        <title>Characterisation of Fundicoccus ignavus gen. nov. sp. nov., a novel genus of the family Aerococcaceae isolated from bulk tank milk.</title>
        <authorList>
            <person name="Siebert A."/>
            <person name="Huptas C."/>
            <person name="Wenning M."/>
            <person name="Scherer S."/>
            <person name="Doll E.V."/>
        </authorList>
    </citation>
    <scope>NUCLEOTIDE SEQUENCE [LARGE SCALE GENOMIC DNA]</scope>
    <source>
        <strain evidence="7 8">DSM 109653</strain>
    </source>
</reference>
<dbReference type="GO" id="GO:0007059">
    <property type="term" value="P:chromosome segregation"/>
    <property type="evidence" value="ECO:0007669"/>
    <property type="project" value="UniProtKB-KW"/>
</dbReference>
<dbReference type="SUPFAM" id="SSF52540">
    <property type="entry name" value="P-loop containing nucleoside triphosphate hydrolases"/>
    <property type="match status" value="1"/>
</dbReference>
<dbReference type="GO" id="GO:0016020">
    <property type="term" value="C:membrane"/>
    <property type="evidence" value="ECO:0007669"/>
    <property type="project" value="UniProtKB-SubCell"/>
</dbReference>
<dbReference type="PROSITE" id="PS50901">
    <property type="entry name" value="FTSK"/>
    <property type="match status" value="1"/>
</dbReference>
<evidence type="ECO:0000256" key="2">
    <source>
        <dbReference type="ARBA" id="ARBA00022741"/>
    </source>
</evidence>
<evidence type="ECO:0000313" key="7">
    <source>
        <dbReference type="EMBL" id="MRI80809.1"/>
    </source>
</evidence>
<dbReference type="Pfam" id="PF01580">
    <property type="entry name" value="FtsK_SpoIIIE"/>
    <property type="match status" value="1"/>
</dbReference>
<evidence type="ECO:0000256" key="4">
    <source>
        <dbReference type="ARBA" id="ARBA00022840"/>
    </source>
</evidence>
<sequence>MDIFNQIGTQKLKKIREGRQYSYELYINDLLNLINDKPDLFVDEIFEEDPEQSGKAFRNGSELLKPVNYDDRLVIVSPEPLSYIELFKEKSNDQEACRKLFMELTKSEKFTHLKLDQQPSHDIWFNETSSHINLRPGIAEEEEFKMGAIQLGNINVHGLIGGRTGSGKSVFLNNIIQNLLTEYAPWELDVYLADFKKVELSRYVTKYKTPHINAVAATSEIRYVISMFEYLVSCMKARESLFTYLGVQNLKEFRNKFQVVLPRVILIVDEFQQMFQESTFRESEHIKNLLTSIAKLGRATGFHLLFASQDMSGALSSRVMANFKLRFSLPADSSVSSEILGNSAAASLNVGYVISNDKSGAIEDNVKYRVPYINDDEEVNADGSSYDSYFYERLKLFQIECEKFNFNKQQKFYQEDYQESVDSLYDILNRINDTRYKLIKGKSNQYLDIFTLGYGVVYSNQQYDLETAFIEKGLNKNILVVSPIISDIAYIQDLLAINFATSSNDYKHYYFNFNGLVSSYNNLNSIIETSDTFEDIESIEFIKNKYNIRKATSDAYHATTLDEFIDIFINSMINLLGNNRSLSESLSKYRAVILEQFEGIDNHNIETHINLLETIYTEIDYSPVKYFVQSYKDGFSQPPRFSQEVYWISTLDYLERIPRWYSEVMRSATSLNMLFINFFSTEELQSEIVNKSEYIFISGNVERLYNRTGVDFTNKGLNSIVIDFKIRSLSTQRSFKKFEIESKDVRVPSLNFDNIMNEVV</sequence>
<dbReference type="InterPro" id="IPR027417">
    <property type="entry name" value="P-loop_NTPase"/>
</dbReference>
<dbReference type="Gene3D" id="3.40.50.300">
    <property type="entry name" value="P-loop containing nucleotide triphosphate hydrolases"/>
    <property type="match status" value="1"/>
</dbReference>
<dbReference type="InterPro" id="IPR050206">
    <property type="entry name" value="FtsK/SpoIIIE/SftA"/>
</dbReference>
<dbReference type="PANTHER" id="PTHR22683">
    <property type="entry name" value="SPORULATION PROTEIN RELATED"/>
    <property type="match status" value="1"/>
</dbReference>
<dbReference type="PANTHER" id="PTHR22683:SF41">
    <property type="entry name" value="DNA TRANSLOCASE FTSK"/>
    <property type="match status" value="1"/>
</dbReference>
<dbReference type="EMBL" id="WJQR01000002">
    <property type="protein sequence ID" value="MRI80809.1"/>
    <property type="molecule type" value="Genomic_DNA"/>
</dbReference>
<dbReference type="AlphaFoldDB" id="A0A844BTF4"/>
<dbReference type="GO" id="GO:0003677">
    <property type="term" value="F:DNA binding"/>
    <property type="evidence" value="ECO:0007669"/>
    <property type="project" value="InterPro"/>
</dbReference>
<evidence type="ECO:0000259" key="6">
    <source>
        <dbReference type="PROSITE" id="PS50901"/>
    </source>
</evidence>
<organism evidence="7 8">
    <name type="scientific">Fundicoccus ignavus</name>
    <dbReference type="NCBI Taxonomy" id="2664442"/>
    <lineage>
        <taxon>Bacteria</taxon>
        <taxon>Bacillati</taxon>
        <taxon>Bacillota</taxon>
        <taxon>Bacilli</taxon>
        <taxon>Lactobacillales</taxon>
        <taxon>Aerococcaceae</taxon>
        <taxon>Fundicoccus</taxon>
    </lineage>
</organism>
<keyword evidence="4 5" id="KW-0067">ATP-binding</keyword>
<proteinExistence type="predicted"/>